<keyword evidence="14" id="KW-1185">Reference proteome</keyword>
<dbReference type="GO" id="GO:0006814">
    <property type="term" value="P:sodium ion transport"/>
    <property type="evidence" value="ECO:0007669"/>
    <property type="project" value="UniProtKB-KW"/>
</dbReference>
<keyword evidence="6 12" id="KW-1133">Transmembrane helix</keyword>
<dbReference type="AlphaFoldDB" id="A0A5C6LZC1"/>
<reference evidence="13 14" key="1">
    <citation type="submission" date="2019-08" db="EMBL/GenBank/DDBJ databases">
        <title>Whole genome sequencing of chitin degrading bacteria Chitinophaga pinensis YS16.</title>
        <authorList>
            <person name="Singh R.P."/>
            <person name="Manchanda G."/>
            <person name="Maurya I.K."/>
            <person name="Joshi N.K."/>
            <person name="Srivastava A.K."/>
        </authorList>
    </citation>
    <scope>NUCLEOTIDE SEQUENCE [LARGE SCALE GENOMIC DNA]</scope>
    <source>
        <strain evidence="13 14">YS-16</strain>
    </source>
</reference>
<evidence type="ECO:0000256" key="2">
    <source>
        <dbReference type="ARBA" id="ARBA00006434"/>
    </source>
</evidence>
<keyword evidence="5 12" id="KW-0812">Transmembrane</keyword>
<evidence type="ECO:0000313" key="14">
    <source>
        <dbReference type="Proteomes" id="UP000318815"/>
    </source>
</evidence>
<feature type="transmembrane region" description="Helical" evidence="12">
    <location>
        <begin position="76"/>
        <end position="98"/>
    </location>
</feature>
<comment type="caution">
    <text evidence="13">The sequence shown here is derived from an EMBL/GenBank/DDBJ whole genome shotgun (WGS) entry which is preliminary data.</text>
</comment>
<dbReference type="InterPro" id="IPR051163">
    <property type="entry name" value="Sodium:Solute_Symporter_SSF"/>
</dbReference>
<feature type="transmembrane region" description="Helical" evidence="12">
    <location>
        <begin position="409"/>
        <end position="427"/>
    </location>
</feature>
<dbReference type="GO" id="GO:0015293">
    <property type="term" value="F:symporter activity"/>
    <property type="evidence" value="ECO:0007669"/>
    <property type="project" value="TreeGrafter"/>
</dbReference>
<feature type="transmembrane region" description="Helical" evidence="12">
    <location>
        <begin position="44"/>
        <end position="64"/>
    </location>
</feature>
<dbReference type="Gene3D" id="1.20.1730.10">
    <property type="entry name" value="Sodium/glucose cotransporter"/>
    <property type="match status" value="1"/>
</dbReference>
<feature type="transmembrane region" description="Helical" evidence="12">
    <location>
        <begin position="275"/>
        <end position="300"/>
    </location>
</feature>
<sequence>MTAGLLFSIVIAYFFILLVVAWYTGRNSNNESFFIGNRNSNWMLVAFGMIGTSLSGVTFVSVPGDVGKTAFSYLQVAFGNMLGYVVIAFVLLPLYYRLQLTSIYNYFNTRFGVKAYKTGASFFILSRTLGATARLYLVVNILQNLLQETFGNQFTVPFWLTTLIILMMILLYTFEGGVKTIVYTDTLQTTCMLSGLVICIIYILNHLNLNVGNSLQAMSDRGMSQIFFWDPNSPHFFLKQILGGAFITITMTGMDQEMMQKNISVKRLVDAQKNVMTLSVIFVIVIILFLFLGGLLYLFAEQINVTASADKLFPTLALDARYMPPAISIIFIIALISALFPSADGAITALTSSFCIDILNLQTGRPRSEQEKKNIRRMVHLGFTAIFMVVVLIFKQIDSSSMISVILKVASYTYGPLLGLFAFGILTKRTVNDDMVPQIAIAAPILCFGMEYFQQYIFGGYKIGLELLIINGLLMFIGLWLCSKDFQKRGLVS</sequence>
<feature type="transmembrane region" description="Helical" evidence="12">
    <location>
        <begin position="236"/>
        <end position="254"/>
    </location>
</feature>
<accession>A0A5C6LZC1</accession>
<dbReference type="InterPro" id="IPR038377">
    <property type="entry name" value="Na/Glc_symporter_sf"/>
</dbReference>
<comment type="similarity">
    <text evidence="2 11">Belongs to the sodium:solute symporter (SSF) (TC 2.A.21) family.</text>
</comment>
<keyword evidence="10" id="KW-0739">Sodium transport</keyword>
<evidence type="ECO:0000256" key="12">
    <source>
        <dbReference type="SAM" id="Phobius"/>
    </source>
</evidence>
<evidence type="ECO:0000256" key="11">
    <source>
        <dbReference type="RuleBase" id="RU362091"/>
    </source>
</evidence>
<evidence type="ECO:0000256" key="4">
    <source>
        <dbReference type="ARBA" id="ARBA00022475"/>
    </source>
</evidence>
<dbReference type="Proteomes" id="UP000318815">
    <property type="component" value="Unassembled WGS sequence"/>
</dbReference>
<feature type="transmembrane region" description="Helical" evidence="12">
    <location>
        <begin position="186"/>
        <end position="204"/>
    </location>
</feature>
<keyword evidence="9 12" id="KW-0472">Membrane</keyword>
<feature type="transmembrane region" description="Helical" evidence="12">
    <location>
        <begin position="378"/>
        <end position="397"/>
    </location>
</feature>
<evidence type="ECO:0000256" key="1">
    <source>
        <dbReference type="ARBA" id="ARBA00004651"/>
    </source>
</evidence>
<keyword evidence="7" id="KW-0915">Sodium</keyword>
<dbReference type="GO" id="GO:0005886">
    <property type="term" value="C:plasma membrane"/>
    <property type="evidence" value="ECO:0007669"/>
    <property type="project" value="UniProtKB-SubCell"/>
</dbReference>
<dbReference type="OrthoDB" id="891563at2"/>
<dbReference type="CDD" id="cd10326">
    <property type="entry name" value="SLC5sbd_NIS-like"/>
    <property type="match status" value="1"/>
</dbReference>
<dbReference type="PROSITE" id="PS50283">
    <property type="entry name" value="NA_SOLUT_SYMP_3"/>
    <property type="match status" value="1"/>
</dbReference>
<evidence type="ECO:0000256" key="6">
    <source>
        <dbReference type="ARBA" id="ARBA00022989"/>
    </source>
</evidence>
<dbReference type="Pfam" id="PF00474">
    <property type="entry name" value="SSF"/>
    <property type="match status" value="1"/>
</dbReference>
<evidence type="ECO:0000256" key="3">
    <source>
        <dbReference type="ARBA" id="ARBA00022448"/>
    </source>
</evidence>
<comment type="subcellular location">
    <subcellularLocation>
        <location evidence="1">Cell membrane</location>
        <topology evidence="1">Multi-pass membrane protein</topology>
    </subcellularLocation>
</comment>
<feature type="transmembrane region" description="Helical" evidence="12">
    <location>
        <begin position="463"/>
        <end position="482"/>
    </location>
</feature>
<feature type="transmembrane region" description="Helical" evidence="12">
    <location>
        <begin position="119"/>
        <end position="142"/>
    </location>
</feature>
<protein>
    <submittedName>
        <fullName evidence="13">Sodium:solute symporter</fullName>
    </submittedName>
</protein>
<keyword evidence="3" id="KW-0813">Transport</keyword>
<proteinExistence type="inferred from homology"/>
<evidence type="ECO:0000313" key="13">
    <source>
        <dbReference type="EMBL" id="TWW01940.1"/>
    </source>
</evidence>
<dbReference type="PANTHER" id="PTHR42985:SF47">
    <property type="entry name" value="INTEGRAL MEMBRANE TRANSPORT PROTEIN"/>
    <property type="match status" value="1"/>
</dbReference>
<evidence type="ECO:0000256" key="9">
    <source>
        <dbReference type="ARBA" id="ARBA00023136"/>
    </source>
</evidence>
<evidence type="ECO:0000256" key="5">
    <source>
        <dbReference type="ARBA" id="ARBA00022692"/>
    </source>
</evidence>
<dbReference type="RefSeq" id="WP_146303417.1">
    <property type="nucleotide sequence ID" value="NZ_VOHS01000002.1"/>
</dbReference>
<keyword evidence="4" id="KW-1003">Cell membrane</keyword>
<evidence type="ECO:0000256" key="7">
    <source>
        <dbReference type="ARBA" id="ARBA00023053"/>
    </source>
</evidence>
<dbReference type="EMBL" id="VOHS01000002">
    <property type="protein sequence ID" value="TWW01940.1"/>
    <property type="molecule type" value="Genomic_DNA"/>
</dbReference>
<dbReference type="PANTHER" id="PTHR42985">
    <property type="entry name" value="SODIUM-COUPLED MONOCARBOXYLATE TRANSPORTER"/>
    <property type="match status" value="1"/>
</dbReference>
<keyword evidence="8" id="KW-0406">Ion transport</keyword>
<dbReference type="InterPro" id="IPR001734">
    <property type="entry name" value="Na/solute_symporter"/>
</dbReference>
<feature type="transmembrane region" description="Helical" evidence="12">
    <location>
        <begin position="154"/>
        <end position="174"/>
    </location>
</feature>
<feature type="transmembrane region" description="Helical" evidence="12">
    <location>
        <begin position="439"/>
        <end position="457"/>
    </location>
</feature>
<name>A0A5C6LZC1_9BACT</name>
<evidence type="ECO:0000256" key="10">
    <source>
        <dbReference type="ARBA" id="ARBA00023201"/>
    </source>
</evidence>
<evidence type="ECO:0000256" key="8">
    <source>
        <dbReference type="ARBA" id="ARBA00023065"/>
    </source>
</evidence>
<feature type="transmembrane region" description="Helical" evidence="12">
    <location>
        <begin position="320"/>
        <end position="340"/>
    </location>
</feature>
<feature type="transmembrane region" description="Helical" evidence="12">
    <location>
        <begin position="6"/>
        <end position="23"/>
    </location>
</feature>
<organism evidence="13 14">
    <name type="scientific">Chitinophaga pinensis</name>
    <dbReference type="NCBI Taxonomy" id="79329"/>
    <lineage>
        <taxon>Bacteria</taxon>
        <taxon>Pseudomonadati</taxon>
        <taxon>Bacteroidota</taxon>
        <taxon>Chitinophagia</taxon>
        <taxon>Chitinophagales</taxon>
        <taxon>Chitinophagaceae</taxon>
        <taxon>Chitinophaga</taxon>
    </lineage>
</organism>
<gene>
    <name evidence="13" type="ORF">FEF09_02035</name>
</gene>